<sequence length="280" mass="30419">MGLGHEPADRDGAADVIATRRCAPSLDDLAGEGRDLEDVLIGLGRQPAHEVELDRTPAGTVGRRHRPDEVFLVHHLVDDPTHSLAATLRGECEPTAASIAGELVGEVDVECVDPRAWQRKRCLGVLIAIGEIARNVGDLRVIGARQREQAHLLVPGLLQACIDHRGDARDAALPHRPGDHARLAEAATPRAAPEDLDAHALMHRLGERHERGLRVRPRVEVHERVLANPPRNIGPIRRDALDASVVEIGHVVELRNVDDAGPREFEEQALSPARAPGFLP</sequence>
<accession>A0A6J7QEQ4</accession>
<dbReference type="EMBL" id="CAFBPD010000198">
    <property type="protein sequence ID" value="CAB5016137.1"/>
    <property type="molecule type" value="Genomic_DNA"/>
</dbReference>
<name>A0A6J7QEQ4_9ZZZZ</name>
<gene>
    <name evidence="1" type="ORF">UFOPK4061_01129</name>
</gene>
<dbReference type="AlphaFoldDB" id="A0A6J7QEQ4"/>
<protein>
    <submittedName>
        <fullName evidence="1">Unannotated protein</fullName>
    </submittedName>
</protein>
<organism evidence="1">
    <name type="scientific">freshwater metagenome</name>
    <dbReference type="NCBI Taxonomy" id="449393"/>
    <lineage>
        <taxon>unclassified sequences</taxon>
        <taxon>metagenomes</taxon>
        <taxon>ecological metagenomes</taxon>
    </lineage>
</organism>
<proteinExistence type="predicted"/>
<reference evidence="1" key="1">
    <citation type="submission" date="2020-05" db="EMBL/GenBank/DDBJ databases">
        <authorList>
            <person name="Chiriac C."/>
            <person name="Salcher M."/>
            <person name="Ghai R."/>
            <person name="Kavagutti S V."/>
        </authorList>
    </citation>
    <scope>NUCLEOTIDE SEQUENCE</scope>
</reference>
<evidence type="ECO:0000313" key="1">
    <source>
        <dbReference type="EMBL" id="CAB5016137.1"/>
    </source>
</evidence>